<sequence length="259" mass="28109">MKTSEAPSSGAQSLERALALLKLVAGRNRDGVRLATLVELSELQKPTAHRLLKQLVASELLMQSADKSYHLGQFAYELGVASTFRFPVRDICAPFLERIAQETGDSAFLVVRSHSDSFCVDRKMGSYPIQVFSVEIGHRQPLGVGGGGLALLSALPNEEIEKIVNANAERLSSYGNMTVDKLRQQIADTRERGYAVISNHAIPGVTGVGRAIVDGSGTVVGAISVSSISQRMEPQRQHRVQQILKHEISALLVALARRK</sequence>
<dbReference type="PROSITE" id="PS51077">
    <property type="entry name" value="HTH_ICLR"/>
    <property type="match status" value="1"/>
</dbReference>
<dbReference type="PANTHER" id="PTHR30136">
    <property type="entry name" value="HELIX-TURN-HELIX TRANSCRIPTIONAL REGULATOR, ICLR FAMILY"/>
    <property type="match status" value="1"/>
</dbReference>
<dbReference type="Pfam" id="PF09339">
    <property type="entry name" value="HTH_IclR"/>
    <property type="match status" value="1"/>
</dbReference>
<keyword evidence="7" id="KW-1185">Reference proteome</keyword>
<proteinExistence type="predicted"/>
<dbReference type="PROSITE" id="PS51078">
    <property type="entry name" value="ICLR_ED"/>
    <property type="match status" value="1"/>
</dbReference>
<evidence type="ECO:0000256" key="3">
    <source>
        <dbReference type="ARBA" id="ARBA00023163"/>
    </source>
</evidence>
<evidence type="ECO:0000256" key="1">
    <source>
        <dbReference type="ARBA" id="ARBA00023015"/>
    </source>
</evidence>
<dbReference type="Gene3D" id="3.30.450.40">
    <property type="match status" value="1"/>
</dbReference>
<reference evidence="6 7" key="1">
    <citation type="submission" date="2023-10" db="EMBL/GenBank/DDBJ databases">
        <title>Noviherbaspirillum sp. CPCC 100848 genome assembly.</title>
        <authorList>
            <person name="Li X.Y."/>
            <person name="Fang X.M."/>
        </authorList>
    </citation>
    <scope>NUCLEOTIDE SEQUENCE [LARGE SCALE GENOMIC DNA]</scope>
    <source>
        <strain evidence="6 7">CPCC 100848</strain>
    </source>
</reference>
<dbReference type="InterPro" id="IPR050707">
    <property type="entry name" value="HTH_MetabolicPath_Reg"/>
</dbReference>
<dbReference type="InterPro" id="IPR036388">
    <property type="entry name" value="WH-like_DNA-bd_sf"/>
</dbReference>
<evidence type="ECO:0000259" key="4">
    <source>
        <dbReference type="PROSITE" id="PS51077"/>
    </source>
</evidence>
<dbReference type="Pfam" id="PF01614">
    <property type="entry name" value="IclR_C"/>
    <property type="match status" value="1"/>
</dbReference>
<dbReference type="InterPro" id="IPR036390">
    <property type="entry name" value="WH_DNA-bd_sf"/>
</dbReference>
<evidence type="ECO:0000313" key="7">
    <source>
        <dbReference type="Proteomes" id="UP001352263"/>
    </source>
</evidence>
<evidence type="ECO:0000256" key="2">
    <source>
        <dbReference type="ARBA" id="ARBA00023125"/>
    </source>
</evidence>
<comment type="caution">
    <text evidence="6">The sequence shown here is derived from an EMBL/GenBank/DDBJ whole genome shotgun (WGS) entry which is preliminary data.</text>
</comment>
<dbReference type="EMBL" id="JAWIIV010000055">
    <property type="protein sequence ID" value="MEC4723473.1"/>
    <property type="molecule type" value="Genomic_DNA"/>
</dbReference>
<dbReference type="Gene3D" id="1.10.10.10">
    <property type="entry name" value="Winged helix-like DNA-binding domain superfamily/Winged helix DNA-binding domain"/>
    <property type="match status" value="1"/>
</dbReference>
<organism evidence="6 7">
    <name type="scientific">Noviherbaspirillum album</name>
    <dbReference type="NCBI Taxonomy" id="3080276"/>
    <lineage>
        <taxon>Bacteria</taxon>
        <taxon>Pseudomonadati</taxon>
        <taxon>Pseudomonadota</taxon>
        <taxon>Betaproteobacteria</taxon>
        <taxon>Burkholderiales</taxon>
        <taxon>Oxalobacteraceae</taxon>
        <taxon>Noviherbaspirillum</taxon>
    </lineage>
</organism>
<accession>A0ABU6JIE8</accession>
<evidence type="ECO:0000313" key="6">
    <source>
        <dbReference type="EMBL" id="MEC4723473.1"/>
    </source>
</evidence>
<feature type="domain" description="HTH iclR-type" evidence="4">
    <location>
        <begin position="11"/>
        <end position="73"/>
    </location>
</feature>
<dbReference type="PANTHER" id="PTHR30136:SF39">
    <property type="entry name" value="TRANSCRIPTIONAL REGULATORY PROTEIN"/>
    <property type="match status" value="1"/>
</dbReference>
<dbReference type="InterPro" id="IPR014757">
    <property type="entry name" value="Tscrpt_reg_IclR_C"/>
</dbReference>
<dbReference type="InterPro" id="IPR005471">
    <property type="entry name" value="Tscrpt_reg_IclR_N"/>
</dbReference>
<dbReference type="Proteomes" id="UP001352263">
    <property type="component" value="Unassembled WGS sequence"/>
</dbReference>
<gene>
    <name evidence="6" type="ORF">RY831_30495</name>
</gene>
<evidence type="ECO:0000259" key="5">
    <source>
        <dbReference type="PROSITE" id="PS51078"/>
    </source>
</evidence>
<dbReference type="RefSeq" id="WP_326510086.1">
    <property type="nucleotide sequence ID" value="NZ_JAWIIV010000055.1"/>
</dbReference>
<keyword evidence="3" id="KW-0804">Transcription</keyword>
<keyword evidence="2" id="KW-0238">DNA-binding</keyword>
<feature type="domain" description="IclR-ED" evidence="5">
    <location>
        <begin position="74"/>
        <end position="259"/>
    </location>
</feature>
<dbReference type="SMART" id="SM00346">
    <property type="entry name" value="HTH_ICLR"/>
    <property type="match status" value="1"/>
</dbReference>
<protein>
    <submittedName>
        <fullName evidence="6">IclR family transcriptional regulator</fullName>
    </submittedName>
</protein>
<dbReference type="SUPFAM" id="SSF55781">
    <property type="entry name" value="GAF domain-like"/>
    <property type="match status" value="1"/>
</dbReference>
<dbReference type="InterPro" id="IPR029016">
    <property type="entry name" value="GAF-like_dom_sf"/>
</dbReference>
<dbReference type="SUPFAM" id="SSF46785">
    <property type="entry name" value="Winged helix' DNA-binding domain"/>
    <property type="match status" value="1"/>
</dbReference>
<name>A0ABU6JIE8_9BURK</name>
<keyword evidence="1" id="KW-0805">Transcription regulation</keyword>